<dbReference type="InterPro" id="IPR042080">
    <property type="entry name" value="RNA_2'-PTrans_N"/>
</dbReference>
<evidence type="ECO:0000256" key="1">
    <source>
        <dbReference type="ARBA" id="ARBA00009836"/>
    </source>
</evidence>
<evidence type="ECO:0000256" key="4">
    <source>
        <dbReference type="ARBA" id="ARBA00025212"/>
    </source>
</evidence>
<dbReference type="Gene3D" id="3.20.170.30">
    <property type="match status" value="1"/>
</dbReference>
<evidence type="ECO:0000256" key="2">
    <source>
        <dbReference type="ARBA" id="ARBA00022679"/>
    </source>
</evidence>
<dbReference type="SUPFAM" id="SSF56399">
    <property type="entry name" value="ADP-ribosylation"/>
    <property type="match status" value="1"/>
</dbReference>
<evidence type="ECO:0000313" key="7">
    <source>
        <dbReference type="Proteomes" id="UP000243250"/>
    </source>
</evidence>
<dbReference type="EMBL" id="FOYS01000005">
    <property type="protein sequence ID" value="SFR65536.1"/>
    <property type="molecule type" value="Genomic_DNA"/>
</dbReference>
<reference evidence="7" key="1">
    <citation type="submission" date="2016-10" db="EMBL/GenBank/DDBJ databases">
        <authorList>
            <person name="Varghese N."/>
            <person name="Submissions S."/>
        </authorList>
    </citation>
    <scope>NUCLEOTIDE SEQUENCE [LARGE SCALE GENOMIC DNA]</scope>
    <source>
        <strain evidence="7">CGMCC 1.8711</strain>
    </source>
</reference>
<dbReference type="GO" id="GO:0006388">
    <property type="term" value="P:tRNA splicing, via endonucleolytic cleavage and ligation"/>
    <property type="evidence" value="ECO:0007669"/>
    <property type="project" value="UniProtKB-UniRule"/>
</dbReference>
<evidence type="ECO:0000256" key="5">
    <source>
        <dbReference type="HAMAP-Rule" id="MF_00299"/>
    </source>
</evidence>
<dbReference type="GO" id="GO:0003950">
    <property type="term" value="F:NAD+ poly-ADP-ribosyltransferase activity"/>
    <property type="evidence" value="ECO:0007669"/>
    <property type="project" value="InterPro"/>
</dbReference>
<dbReference type="Proteomes" id="UP000243250">
    <property type="component" value="Unassembled WGS sequence"/>
</dbReference>
<keyword evidence="2 5" id="KW-0808">Transferase</keyword>
<dbReference type="EC" id="2.7.1.-" evidence="5"/>
<organism evidence="6 7">
    <name type="scientific">Halogeometricum limi</name>
    <dbReference type="NCBI Taxonomy" id="555875"/>
    <lineage>
        <taxon>Archaea</taxon>
        <taxon>Methanobacteriati</taxon>
        <taxon>Methanobacteriota</taxon>
        <taxon>Stenosarchaea group</taxon>
        <taxon>Halobacteria</taxon>
        <taxon>Halobacteriales</taxon>
        <taxon>Haloferacaceae</taxon>
        <taxon>Halogeometricum</taxon>
    </lineage>
</organism>
<dbReference type="PANTHER" id="PTHR12684:SF2">
    <property type="entry name" value="TRNA 2'-PHOSPHOTRANSFERASE 1"/>
    <property type="match status" value="1"/>
</dbReference>
<keyword evidence="3 5" id="KW-0520">NAD</keyword>
<dbReference type="RefSeq" id="WP_089882753.1">
    <property type="nucleotide sequence ID" value="NZ_FOYS01000005.1"/>
</dbReference>
<dbReference type="Pfam" id="PF01885">
    <property type="entry name" value="PTS_2-RNA"/>
    <property type="match status" value="1"/>
</dbReference>
<comment type="similarity">
    <text evidence="1 5">Belongs to the KptA/TPT1 family.</text>
</comment>
<dbReference type="OrthoDB" id="24376at2157"/>
<dbReference type="HAMAP" id="MF_00299">
    <property type="entry name" value="KptA"/>
    <property type="match status" value="1"/>
</dbReference>
<evidence type="ECO:0000256" key="3">
    <source>
        <dbReference type="ARBA" id="ARBA00023027"/>
    </source>
</evidence>
<dbReference type="InterPro" id="IPR002745">
    <property type="entry name" value="Ptrans_KptA/Tpt1"/>
</dbReference>
<dbReference type="AlphaFoldDB" id="A0A1I6IFR3"/>
<keyword evidence="7" id="KW-1185">Reference proteome</keyword>
<accession>A0A1I6IFR3</accession>
<comment type="function">
    <text evidence="4 5">Removes the 2'-phosphate from RNA via an intermediate in which the phosphate is ADP-ribosylated by NAD followed by a presumed transesterification to release the RNA and generate ADP-ribose 1''-2''-cyclic phosphate (APPR&gt;P). May function as an ADP-ribosylase.</text>
</comment>
<dbReference type="InterPro" id="IPR022928">
    <property type="entry name" value="RNA_2'-PTrans_KptA"/>
</dbReference>
<protein>
    <recommendedName>
        <fullName evidence="5">Probable RNA 2'-phosphotransferase</fullName>
        <ecNumber evidence="5">2.7.1.-</ecNumber>
    </recommendedName>
</protein>
<dbReference type="InterPro" id="IPR042081">
    <property type="entry name" value="RNA_2'-PTrans_C"/>
</dbReference>
<sequence length="209" mass="23266">MIRVCEDHGYVDGEACPECGNDGRPLLRDDRRTRLSKFLSGALRHYPDDVGLSVDGGGWADYDAVVEAGTEKYSWADADHIDAVVATDPKGRFERRGDRIRAAYGHSIDVELEPTDEPVPDRLYHGTAPRALDAIRDEGLRPMSRQSVHLSETREEARAVGRRHADDPVLLAVDARSMERDGISVDRRGGGTFTAERVPPKYIERVNDK</sequence>
<name>A0A1I6IFR3_9EURY</name>
<evidence type="ECO:0000313" key="6">
    <source>
        <dbReference type="EMBL" id="SFR65536.1"/>
    </source>
</evidence>
<proteinExistence type="inferred from homology"/>
<dbReference type="Gene3D" id="1.10.10.970">
    <property type="entry name" value="RNA 2'-phosphotransferase, Tpt1/KptA family, N-terminal domain"/>
    <property type="match status" value="1"/>
</dbReference>
<gene>
    <name evidence="5" type="primary">kptA</name>
    <name evidence="6" type="ORF">SAMN04488124_3202</name>
</gene>
<dbReference type="GO" id="GO:0000215">
    <property type="term" value="F:tRNA 2'-phosphotransferase activity"/>
    <property type="evidence" value="ECO:0007669"/>
    <property type="project" value="TreeGrafter"/>
</dbReference>
<dbReference type="STRING" id="555875.SAMN04488124_3202"/>
<dbReference type="PANTHER" id="PTHR12684">
    <property type="entry name" value="PUTATIVE PHOSPHOTRANSFERASE"/>
    <property type="match status" value="1"/>
</dbReference>